<dbReference type="PANTHER" id="PTHR43791:SF36">
    <property type="entry name" value="TRANSPORTER, PUTATIVE (AFU_ORTHOLOGUE AFUA_6G08340)-RELATED"/>
    <property type="match status" value="1"/>
</dbReference>
<evidence type="ECO:0000256" key="1">
    <source>
        <dbReference type="ARBA" id="ARBA00004141"/>
    </source>
</evidence>
<feature type="region of interest" description="Disordered" evidence="6">
    <location>
        <begin position="507"/>
        <end position="532"/>
    </location>
</feature>
<accession>A0A9P6R3V2</accession>
<feature type="transmembrane region" description="Helical" evidence="7">
    <location>
        <begin position="318"/>
        <end position="339"/>
    </location>
</feature>
<feature type="transmembrane region" description="Helical" evidence="7">
    <location>
        <begin position="156"/>
        <end position="175"/>
    </location>
</feature>
<dbReference type="AlphaFoldDB" id="A0A9P6R3V2"/>
<feature type="transmembrane region" description="Helical" evidence="7">
    <location>
        <begin position="181"/>
        <end position="203"/>
    </location>
</feature>
<keyword evidence="2" id="KW-0813">Transport</keyword>
<feature type="transmembrane region" description="Helical" evidence="7">
    <location>
        <begin position="443"/>
        <end position="464"/>
    </location>
</feature>
<sequence length="532" mass="58619">MLVDNTIPQELEAVQHRHVADSHGDDMNYTDEKQQQQQGTGSLKAGQPIVEHQHVAAHLEDLDSKTADGQFDHNSEAVQRVRWKVDKRLIPMLSLLYLCSFLDRVNIGNAKVANLEQDLSLKPGAYNLALSIFFAGYVLGEIPANLMLKKIGPRRWVPMVMFCWGVVSMCMSAVNDGTGLIVARFFLGLAESGYAPGPVYIISLWYRRCEQALRIGIFFSAATVAGAFGGLLSYGIARLNGLGGLHAWQWIFILEGLPTILCCFLAFAVLPDFPETSTFLAEDEKALCVQRLRIDAGSATDTGFSRSQVWAAFRDPKVYGHIVLGSLHSVAFTSLGLFVPSITLSFGFDPVTTQIMTAPVYACACICTLFFAISSDRFSERGYHAALATSLAAIGYILLIVTRYSSLAARYVSLIICTSGVYSFVPIALSWPSSNIGGHTKKGVAIAAIISISQVGGFAGGQLYREDDAPLYVRGHTISACLLVVDTLLILGFKFLLRRENRRRDRLSPEEYDRECRQSDKTDTNPDFRYFE</sequence>
<dbReference type="EMBL" id="JAAAIP010001049">
    <property type="protein sequence ID" value="KAG0310546.1"/>
    <property type="molecule type" value="Genomic_DNA"/>
</dbReference>
<feature type="transmembrane region" description="Helical" evidence="7">
    <location>
        <begin position="476"/>
        <end position="497"/>
    </location>
</feature>
<keyword evidence="10" id="KW-1185">Reference proteome</keyword>
<dbReference type="InterPro" id="IPR036259">
    <property type="entry name" value="MFS_trans_sf"/>
</dbReference>
<dbReference type="InterPro" id="IPR020846">
    <property type="entry name" value="MFS_dom"/>
</dbReference>
<dbReference type="OrthoDB" id="2985014at2759"/>
<feature type="transmembrane region" description="Helical" evidence="7">
    <location>
        <begin position="351"/>
        <end position="373"/>
    </location>
</feature>
<gene>
    <name evidence="9" type="ORF">BGZ99_000306</name>
</gene>
<dbReference type="SUPFAM" id="SSF103473">
    <property type="entry name" value="MFS general substrate transporter"/>
    <property type="match status" value="1"/>
</dbReference>
<dbReference type="FunFam" id="1.20.1250.20:FF:000013">
    <property type="entry name" value="MFS general substrate transporter"/>
    <property type="match status" value="1"/>
</dbReference>
<keyword evidence="3 7" id="KW-0812">Transmembrane</keyword>
<keyword evidence="4 7" id="KW-1133">Transmembrane helix</keyword>
<comment type="subcellular location">
    <subcellularLocation>
        <location evidence="1">Membrane</location>
        <topology evidence="1">Multi-pass membrane protein</topology>
    </subcellularLocation>
</comment>
<organism evidence="9 10">
    <name type="scientific">Dissophora globulifera</name>
    <dbReference type="NCBI Taxonomy" id="979702"/>
    <lineage>
        <taxon>Eukaryota</taxon>
        <taxon>Fungi</taxon>
        <taxon>Fungi incertae sedis</taxon>
        <taxon>Mucoromycota</taxon>
        <taxon>Mortierellomycotina</taxon>
        <taxon>Mortierellomycetes</taxon>
        <taxon>Mortierellales</taxon>
        <taxon>Mortierellaceae</taxon>
        <taxon>Dissophora</taxon>
    </lineage>
</organism>
<protein>
    <recommendedName>
        <fullName evidence="8">Major facilitator superfamily (MFS) profile domain-containing protein</fullName>
    </recommendedName>
</protein>
<feature type="transmembrane region" description="Helical" evidence="7">
    <location>
        <begin position="215"/>
        <end position="236"/>
    </location>
</feature>
<feature type="transmembrane region" description="Helical" evidence="7">
    <location>
        <begin position="248"/>
        <end position="270"/>
    </location>
</feature>
<dbReference type="Proteomes" id="UP000738325">
    <property type="component" value="Unassembled WGS sequence"/>
</dbReference>
<dbReference type="GO" id="GO:0016020">
    <property type="term" value="C:membrane"/>
    <property type="evidence" value="ECO:0007669"/>
    <property type="project" value="UniProtKB-SubCell"/>
</dbReference>
<feature type="transmembrane region" description="Helical" evidence="7">
    <location>
        <begin position="411"/>
        <end position="431"/>
    </location>
</feature>
<evidence type="ECO:0000256" key="7">
    <source>
        <dbReference type="SAM" id="Phobius"/>
    </source>
</evidence>
<keyword evidence="5 7" id="KW-0472">Membrane</keyword>
<evidence type="ECO:0000256" key="2">
    <source>
        <dbReference type="ARBA" id="ARBA00022448"/>
    </source>
</evidence>
<dbReference type="PROSITE" id="PS50850">
    <property type="entry name" value="MFS"/>
    <property type="match status" value="1"/>
</dbReference>
<feature type="region of interest" description="Disordered" evidence="6">
    <location>
        <begin position="22"/>
        <end position="44"/>
    </location>
</feature>
<evidence type="ECO:0000256" key="6">
    <source>
        <dbReference type="SAM" id="MobiDB-lite"/>
    </source>
</evidence>
<comment type="caution">
    <text evidence="9">The sequence shown here is derived from an EMBL/GenBank/DDBJ whole genome shotgun (WGS) entry which is preliminary data.</text>
</comment>
<evidence type="ECO:0000313" key="9">
    <source>
        <dbReference type="EMBL" id="KAG0310546.1"/>
    </source>
</evidence>
<dbReference type="PANTHER" id="PTHR43791">
    <property type="entry name" value="PERMEASE-RELATED"/>
    <property type="match status" value="1"/>
</dbReference>
<evidence type="ECO:0000256" key="5">
    <source>
        <dbReference type="ARBA" id="ARBA00023136"/>
    </source>
</evidence>
<dbReference type="Pfam" id="PF07690">
    <property type="entry name" value="MFS_1"/>
    <property type="match status" value="1"/>
</dbReference>
<feature type="compositionally biased region" description="Basic and acidic residues" evidence="6">
    <location>
        <begin position="22"/>
        <end position="34"/>
    </location>
</feature>
<feature type="transmembrane region" description="Helical" evidence="7">
    <location>
        <begin position="385"/>
        <end position="405"/>
    </location>
</feature>
<evidence type="ECO:0000259" key="8">
    <source>
        <dbReference type="PROSITE" id="PS50850"/>
    </source>
</evidence>
<dbReference type="GO" id="GO:0022857">
    <property type="term" value="F:transmembrane transporter activity"/>
    <property type="evidence" value="ECO:0007669"/>
    <property type="project" value="InterPro"/>
</dbReference>
<name>A0A9P6R3V2_9FUNG</name>
<proteinExistence type="predicted"/>
<evidence type="ECO:0000256" key="3">
    <source>
        <dbReference type="ARBA" id="ARBA00022692"/>
    </source>
</evidence>
<evidence type="ECO:0000256" key="4">
    <source>
        <dbReference type="ARBA" id="ARBA00022989"/>
    </source>
</evidence>
<feature type="domain" description="Major facilitator superfamily (MFS) profile" evidence="8">
    <location>
        <begin position="89"/>
        <end position="504"/>
    </location>
</feature>
<dbReference type="Gene3D" id="1.20.1250.20">
    <property type="entry name" value="MFS general substrate transporter like domains"/>
    <property type="match status" value="2"/>
</dbReference>
<dbReference type="FunFam" id="1.20.1250.20:FF:000034">
    <property type="entry name" value="MFS general substrate transporter"/>
    <property type="match status" value="1"/>
</dbReference>
<evidence type="ECO:0000313" key="10">
    <source>
        <dbReference type="Proteomes" id="UP000738325"/>
    </source>
</evidence>
<reference evidence="9" key="1">
    <citation type="journal article" date="2020" name="Fungal Divers.">
        <title>Resolving the Mortierellaceae phylogeny through synthesis of multi-gene phylogenetics and phylogenomics.</title>
        <authorList>
            <person name="Vandepol N."/>
            <person name="Liber J."/>
            <person name="Desiro A."/>
            <person name="Na H."/>
            <person name="Kennedy M."/>
            <person name="Barry K."/>
            <person name="Grigoriev I.V."/>
            <person name="Miller A.N."/>
            <person name="O'Donnell K."/>
            <person name="Stajich J.E."/>
            <person name="Bonito G."/>
        </authorList>
    </citation>
    <scope>NUCLEOTIDE SEQUENCE</scope>
    <source>
        <strain evidence="9">REB-010B</strain>
    </source>
</reference>
<dbReference type="InterPro" id="IPR011701">
    <property type="entry name" value="MFS"/>
</dbReference>